<reference evidence="1 2" key="1">
    <citation type="journal article" date="2016" name="Nat. Commun.">
        <title>Thousands of microbial genomes shed light on interconnected biogeochemical processes in an aquifer system.</title>
        <authorList>
            <person name="Anantharaman K."/>
            <person name="Brown C.T."/>
            <person name="Hug L.A."/>
            <person name="Sharon I."/>
            <person name="Castelle C.J."/>
            <person name="Probst A.J."/>
            <person name="Thomas B.C."/>
            <person name="Singh A."/>
            <person name="Wilkins M.J."/>
            <person name="Karaoz U."/>
            <person name="Brodie E.L."/>
            <person name="Williams K.H."/>
            <person name="Hubbard S.S."/>
            <person name="Banfield J.F."/>
        </authorList>
    </citation>
    <scope>NUCLEOTIDE SEQUENCE [LARGE SCALE GENOMIC DNA]</scope>
</reference>
<gene>
    <name evidence="1" type="ORF">A3D03_04305</name>
</gene>
<protein>
    <recommendedName>
        <fullName evidence="3">Antitoxin</fullName>
    </recommendedName>
</protein>
<comment type="caution">
    <text evidence="1">The sequence shown here is derived from an EMBL/GenBank/DDBJ whole genome shotgun (WGS) entry which is preliminary data.</text>
</comment>
<proteinExistence type="predicted"/>
<evidence type="ECO:0008006" key="3">
    <source>
        <dbReference type="Google" id="ProtNLM"/>
    </source>
</evidence>
<accession>A0A1F6A869</accession>
<evidence type="ECO:0000313" key="2">
    <source>
        <dbReference type="Proteomes" id="UP000177092"/>
    </source>
</evidence>
<dbReference type="AlphaFoldDB" id="A0A1F6A869"/>
<dbReference type="STRING" id="1798384.A3D03_04305"/>
<sequence length="85" mass="10151">MKSITIHGIDDELDWMLQKKARGEDLSLNKTIKKLLKQSLGLSETKKTRPKHDFSEFCGVWSEKEYKEFEKNTEIFEKIDEEDWK</sequence>
<evidence type="ECO:0000313" key="1">
    <source>
        <dbReference type="EMBL" id="OGG20949.1"/>
    </source>
</evidence>
<dbReference type="Proteomes" id="UP000177092">
    <property type="component" value="Unassembled WGS sequence"/>
</dbReference>
<organism evidence="1 2">
    <name type="scientific">Candidatus Gottesmanbacteria bacterium RIFCSPHIGHO2_02_FULL_40_13</name>
    <dbReference type="NCBI Taxonomy" id="1798384"/>
    <lineage>
        <taxon>Bacteria</taxon>
        <taxon>Candidatus Gottesmaniibacteriota</taxon>
    </lineage>
</organism>
<name>A0A1F6A869_9BACT</name>
<dbReference type="EMBL" id="MFJN01000033">
    <property type="protein sequence ID" value="OGG20949.1"/>
    <property type="molecule type" value="Genomic_DNA"/>
</dbReference>